<feature type="domain" description="Methyl-accepting transducer" evidence="4">
    <location>
        <begin position="68"/>
        <end position="264"/>
    </location>
</feature>
<evidence type="ECO:0000259" key="4">
    <source>
        <dbReference type="PROSITE" id="PS50111"/>
    </source>
</evidence>
<evidence type="ECO:0000313" key="5">
    <source>
        <dbReference type="EMBL" id="VVE88322.1"/>
    </source>
</evidence>
<accession>A0A5E5BT53</accession>
<keyword evidence="6" id="KW-1185">Reference proteome</keyword>
<keyword evidence="3" id="KW-0472">Membrane</keyword>
<sequence length="264" mass="28389">MGKAAQTLRGCGRHAAFGDEWSMDAVEWLLAGALAGALGTSAVAFFAHRWRMAQATAHWRALTGTHDEALEQALERERLAVASQEDAAQAYGEALAAQQASLAQAELDLQAARKSEAAVLEAKGLWQAEAERIAGEAARLRGLAATFERWHEQMISLMTQNQDMHAKNHELASIVRHVLIVSLNASIEAARAGTAGRGFGIVAGEVRALATRSEELSKSYRDSLHRNDVTTTATFQDIQAGGKMIAASLSSVESLAQQLHSRLH</sequence>
<dbReference type="Gene3D" id="1.10.287.950">
    <property type="entry name" value="Methyl-accepting chemotaxis protein"/>
    <property type="match status" value="1"/>
</dbReference>
<keyword evidence="3" id="KW-0812">Transmembrane</keyword>
<evidence type="ECO:0000256" key="2">
    <source>
        <dbReference type="PROSITE-ProRule" id="PRU00284"/>
    </source>
</evidence>
<keyword evidence="1 2" id="KW-0807">Transducer</keyword>
<evidence type="ECO:0000256" key="3">
    <source>
        <dbReference type="SAM" id="Phobius"/>
    </source>
</evidence>
<dbReference type="PANTHER" id="PTHR32089">
    <property type="entry name" value="METHYL-ACCEPTING CHEMOTAXIS PROTEIN MCPB"/>
    <property type="match status" value="1"/>
</dbReference>
<proteinExistence type="predicted"/>
<dbReference type="InterPro" id="IPR004089">
    <property type="entry name" value="MCPsignal_dom"/>
</dbReference>
<dbReference type="Pfam" id="PF00015">
    <property type="entry name" value="MCPsignal"/>
    <property type="match status" value="1"/>
</dbReference>
<reference evidence="5 6" key="1">
    <citation type="submission" date="2019-08" db="EMBL/GenBank/DDBJ databases">
        <authorList>
            <person name="Peeters C."/>
        </authorList>
    </citation>
    <scope>NUCLEOTIDE SEQUENCE [LARGE SCALE GENOMIC DNA]</scope>
    <source>
        <strain evidence="5 6">LMG 20603</strain>
    </source>
</reference>
<organism evidence="5 6">
    <name type="scientific">Pandoraea bronchicola</name>
    <dbReference type="NCBI Taxonomy" id="2508287"/>
    <lineage>
        <taxon>Bacteria</taxon>
        <taxon>Pseudomonadati</taxon>
        <taxon>Pseudomonadota</taxon>
        <taxon>Betaproteobacteria</taxon>
        <taxon>Burkholderiales</taxon>
        <taxon>Burkholderiaceae</taxon>
        <taxon>Pandoraea</taxon>
    </lineage>
</organism>
<name>A0A5E5BT53_9BURK</name>
<dbReference type="PROSITE" id="PS50111">
    <property type="entry name" value="CHEMOTAXIS_TRANSDUC_2"/>
    <property type="match status" value="1"/>
</dbReference>
<keyword evidence="3" id="KW-1133">Transmembrane helix</keyword>
<evidence type="ECO:0000256" key="1">
    <source>
        <dbReference type="ARBA" id="ARBA00023224"/>
    </source>
</evidence>
<dbReference type="PANTHER" id="PTHR32089:SF112">
    <property type="entry name" value="LYSOZYME-LIKE PROTEIN-RELATED"/>
    <property type="match status" value="1"/>
</dbReference>
<dbReference type="Proteomes" id="UP000382040">
    <property type="component" value="Unassembled WGS sequence"/>
</dbReference>
<feature type="transmembrane region" description="Helical" evidence="3">
    <location>
        <begin position="28"/>
        <end position="47"/>
    </location>
</feature>
<protein>
    <submittedName>
        <fullName evidence="5">Chemotaxis protein</fullName>
    </submittedName>
</protein>
<dbReference type="EMBL" id="CABPST010000004">
    <property type="protein sequence ID" value="VVE88322.1"/>
    <property type="molecule type" value="Genomic_DNA"/>
</dbReference>
<gene>
    <name evidence="5" type="ORF">PBR20603_02271</name>
</gene>
<evidence type="ECO:0000313" key="6">
    <source>
        <dbReference type="Proteomes" id="UP000382040"/>
    </source>
</evidence>
<dbReference type="AlphaFoldDB" id="A0A5E5BT53"/>
<dbReference type="GO" id="GO:0016020">
    <property type="term" value="C:membrane"/>
    <property type="evidence" value="ECO:0007669"/>
    <property type="project" value="InterPro"/>
</dbReference>
<dbReference type="GO" id="GO:0007165">
    <property type="term" value="P:signal transduction"/>
    <property type="evidence" value="ECO:0007669"/>
    <property type="project" value="UniProtKB-KW"/>
</dbReference>
<dbReference type="SUPFAM" id="SSF58104">
    <property type="entry name" value="Methyl-accepting chemotaxis protein (MCP) signaling domain"/>
    <property type="match status" value="1"/>
</dbReference>